<reference evidence="3" key="1">
    <citation type="submission" date="2016-08" db="EMBL/GenBank/DDBJ databases">
        <title>Complete Genome Seqeunce of Paenibacillus sp. nov. IHBB 9852 from high altitute lake of Indian trans-Himalayas.</title>
        <authorList>
            <person name="Kiran S."/>
            <person name="Swarnkar M.K."/>
            <person name="Rana A."/>
            <person name="Tewari R."/>
            <person name="Gulati A."/>
        </authorList>
    </citation>
    <scope>NUCLEOTIDE SEQUENCE [LARGE SCALE GENOMIC DNA]</scope>
    <source>
        <strain evidence="3">IHBB 9852</strain>
    </source>
</reference>
<dbReference type="PRINTS" id="PR00080">
    <property type="entry name" value="SDRFAMILY"/>
</dbReference>
<dbReference type="KEGG" id="pib:BBD41_11495"/>
<proteinExistence type="inferred from homology"/>
<dbReference type="GO" id="GO:0016614">
    <property type="term" value="F:oxidoreductase activity, acting on CH-OH group of donors"/>
    <property type="evidence" value="ECO:0007669"/>
    <property type="project" value="UniProtKB-ARBA"/>
</dbReference>
<accession>A0A1B2DZK3</accession>
<dbReference type="RefSeq" id="WP_077569973.1">
    <property type="nucleotide sequence ID" value="NZ_CP016809.1"/>
</dbReference>
<organism evidence="3">
    <name type="scientific">Paenibacillus ihbetae</name>
    <dbReference type="NCBI Taxonomy" id="1870820"/>
    <lineage>
        <taxon>Bacteria</taxon>
        <taxon>Bacillati</taxon>
        <taxon>Bacillota</taxon>
        <taxon>Bacilli</taxon>
        <taxon>Bacillales</taxon>
        <taxon>Paenibacillaceae</taxon>
        <taxon>Paenibacillus</taxon>
    </lineage>
</organism>
<evidence type="ECO:0000256" key="2">
    <source>
        <dbReference type="ARBA" id="ARBA00023002"/>
    </source>
</evidence>
<dbReference type="SUPFAM" id="SSF51735">
    <property type="entry name" value="NAD(P)-binding Rossmann-fold domains"/>
    <property type="match status" value="1"/>
</dbReference>
<dbReference type="Pfam" id="PF13561">
    <property type="entry name" value="adh_short_C2"/>
    <property type="match status" value="1"/>
</dbReference>
<dbReference type="PROSITE" id="PS00061">
    <property type="entry name" value="ADH_SHORT"/>
    <property type="match status" value="1"/>
</dbReference>
<dbReference type="AlphaFoldDB" id="A0A1B2DZK3"/>
<dbReference type="Proteomes" id="UP000189059">
    <property type="component" value="Unassembled WGS sequence"/>
</dbReference>
<comment type="similarity">
    <text evidence="1">Belongs to the short-chain dehydrogenases/reductases (SDR) family.</text>
</comment>
<name>A0A1B2DZK3_9BACL</name>
<evidence type="ECO:0000256" key="1">
    <source>
        <dbReference type="ARBA" id="ARBA00006484"/>
    </source>
</evidence>
<dbReference type="PRINTS" id="PR00081">
    <property type="entry name" value="GDHRDH"/>
</dbReference>
<dbReference type="EMBL" id="CP016809">
    <property type="protein sequence ID" value="ANY73160.1"/>
    <property type="molecule type" value="Genomic_DNA"/>
</dbReference>
<dbReference type="PANTHER" id="PTHR48107">
    <property type="entry name" value="NADPH-DEPENDENT ALDEHYDE REDUCTASE-LIKE PROTEIN, CHLOROPLASTIC-RELATED"/>
    <property type="match status" value="1"/>
</dbReference>
<dbReference type="OrthoDB" id="9803333at2"/>
<dbReference type="InterPro" id="IPR002347">
    <property type="entry name" value="SDR_fam"/>
</dbReference>
<dbReference type="Gene3D" id="3.40.50.720">
    <property type="entry name" value="NAD(P)-binding Rossmann-like Domain"/>
    <property type="match status" value="1"/>
</dbReference>
<dbReference type="GO" id="GO:0008206">
    <property type="term" value="P:bile acid metabolic process"/>
    <property type="evidence" value="ECO:0007669"/>
    <property type="project" value="UniProtKB-ARBA"/>
</dbReference>
<evidence type="ECO:0000313" key="4">
    <source>
        <dbReference type="EMBL" id="OOC59082.1"/>
    </source>
</evidence>
<evidence type="ECO:0000313" key="5">
    <source>
        <dbReference type="Proteomes" id="UP000189059"/>
    </source>
</evidence>
<gene>
    <name evidence="4" type="ORF">BBD40_25915</name>
    <name evidence="3" type="ORF">BBD41_11495</name>
</gene>
<evidence type="ECO:0000313" key="3">
    <source>
        <dbReference type="EMBL" id="ANY73160.1"/>
    </source>
</evidence>
<dbReference type="FunFam" id="3.40.50.720:FF:000084">
    <property type="entry name" value="Short-chain dehydrogenase reductase"/>
    <property type="match status" value="1"/>
</dbReference>
<reference evidence="4 5" key="2">
    <citation type="submission" date="2016-12" db="EMBL/GenBank/DDBJ databases">
        <title>Genome sequencing and description of Paenibacillus sp. nov. from high altitude lake in the Indian Trans- Himalayas.</title>
        <authorList>
            <person name="Kiran S."/>
            <person name="Swarnkar M.K."/>
            <person name="Rana A."/>
            <person name="Tewari R."/>
            <person name="Gulati A."/>
        </authorList>
    </citation>
    <scope>NUCLEOTIDE SEQUENCE [LARGE SCALE GENOMIC DNA]</scope>
    <source>
        <strain evidence="4 5">IHBB 9951</strain>
    </source>
</reference>
<protein>
    <submittedName>
        <fullName evidence="3">NAD(P)-dependent oxidoreductase</fullName>
    </submittedName>
</protein>
<dbReference type="PANTHER" id="PTHR48107:SF16">
    <property type="entry name" value="NADPH-DEPENDENT ALDEHYDE REDUCTASE 1, CHLOROPLASTIC"/>
    <property type="match status" value="1"/>
</dbReference>
<keyword evidence="5" id="KW-1185">Reference proteome</keyword>
<keyword evidence="2" id="KW-0560">Oxidoreductase</keyword>
<dbReference type="NCBIfam" id="NF005214">
    <property type="entry name" value="PRK06701.1"/>
    <property type="match status" value="1"/>
</dbReference>
<dbReference type="EMBL" id="MRVI01000002">
    <property type="protein sequence ID" value="OOC59082.1"/>
    <property type="molecule type" value="Genomic_DNA"/>
</dbReference>
<dbReference type="InterPro" id="IPR036291">
    <property type="entry name" value="NAD(P)-bd_dom_sf"/>
</dbReference>
<dbReference type="InterPro" id="IPR020904">
    <property type="entry name" value="Sc_DH/Rdtase_CS"/>
</dbReference>
<sequence length="302" mass="32788">MNAEQPIPYIGFKTVCKEQPIAFPPQHQPVQPGLESLMKPIPITEDPAYRGSGKLEGKVAIVTGGDSGIGKAAAIAFAKEGADLVIPYLYETSDAEVTKARIEQLGQRCILIKIDLRYKKNCEAVVRQTLAEFGRLDVLVNNHAVQYVQRSILDITEEQLYQTYQTNIFPFFFMIQAALPHLKAGASIINTASITAYEGFKELIDYSSTKGAIVSLTRSLALSLVDQGIRVNTVAPGSVWTPLIPSSFPAEEVAVFGTDSPMKRAAQPYELAPAYVYLASSIDSSFVTGQAIHVNGGQMVTS</sequence>